<gene>
    <name evidence="8" type="ORF">J2Z53_000892</name>
</gene>
<dbReference type="Proteomes" id="UP000783390">
    <property type="component" value="Unassembled WGS sequence"/>
</dbReference>
<keyword evidence="9" id="KW-1185">Reference proteome</keyword>
<evidence type="ECO:0000256" key="2">
    <source>
        <dbReference type="ARBA" id="ARBA00008610"/>
    </source>
</evidence>
<accession>A0ABS4EZ95</accession>
<proteinExistence type="inferred from homology"/>
<keyword evidence="3" id="KW-1003">Cell membrane</keyword>
<comment type="caution">
    <text evidence="8">The sequence shown here is derived from an EMBL/GenBank/DDBJ whole genome shotgun (WGS) entry which is preliminary data.</text>
</comment>
<evidence type="ECO:0000256" key="1">
    <source>
        <dbReference type="ARBA" id="ARBA00004193"/>
    </source>
</evidence>
<comment type="similarity">
    <text evidence="2">Belongs to the BMP lipoprotein family.</text>
</comment>
<dbReference type="Pfam" id="PF02608">
    <property type="entry name" value="Bmp"/>
    <property type="match status" value="1"/>
</dbReference>
<dbReference type="EMBL" id="JAGGJZ010000002">
    <property type="protein sequence ID" value="MBP1889311.1"/>
    <property type="molecule type" value="Genomic_DNA"/>
</dbReference>
<dbReference type="InterPro" id="IPR003760">
    <property type="entry name" value="PnrA-like"/>
</dbReference>
<dbReference type="Gene3D" id="3.40.50.2300">
    <property type="match status" value="2"/>
</dbReference>
<keyword evidence="4" id="KW-0732">Signal</keyword>
<dbReference type="PANTHER" id="PTHR34296:SF2">
    <property type="entry name" value="ABC TRANSPORTER GUANOSINE-BINDING PROTEIN NUPN"/>
    <property type="match status" value="1"/>
</dbReference>
<sequence length="356" mass="40127">MKKIVNNKEISFFLVLLFCIYLFTFIEGCSPGFKDFTNKKINVGVLSQNFKDKSFGQLAKRGAEEAKEKIGIVPKYMEVKDDKKNTDNITKALRKLAETSKITIAMGREMKESIEKVSRERRDKNFAIFDTEVNEANVKSITFHHEEGSFLMGVIAGNETKTNKVGFVGGINDKIGLEFYNGYCSGVKTVNEKASESIIEGTYVRFTQSFLDENKAYEKAIELYDEGCDIIFQTCGKAGMGVFKAAKERGKFVIGVDTDQRVEIPQYKDQIISSMIKKVDKAVLDTCKEVKEGSFKSGIENMEVLGVKDNIIDYAPSTEETVSKKTMEDLKKYKEKIAIKAIKVPTKEFEVIEFKG</sequence>
<evidence type="ECO:0000256" key="4">
    <source>
        <dbReference type="ARBA" id="ARBA00022729"/>
    </source>
</evidence>
<dbReference type="InterPro" id="IPR028082">
    <property type="entry name" value="Peripla_BP_I"/>
</dbReference>
<dbReference type="InterPro" id="IPR050957">
    <property type="entry name" value="BMP_lipoprotein"/>
</dbReference>
<evidence type="ECO:0000259" key="7">
    <source>
        <dbReference type="Pfam" id="PF02608"/>
    </source>
</evidence>
<keyword evidence="5" id="KW-0472">Membrane</keyword>
<reference evidence="8 9" key="1">
    <citation type="submission" date="2021-03" db="EMBL/GenBank/DDBJ databases">
        <title>Genomic Encyclopedia of Type Strains, Phase IV (KMG-IV): sequencing the most valuable type-strain genomes for metagenomic binning, comparative biology and taxonomic classification.</title>
        <authorList>
            <person name="Goeker M."/>
        </authorList>
    </citation>
    <scope>NUCLEOTIDE SEQUENCE [LARGE SCALE GENOMIC DNA]</scope>
    <source>
        <strain evidence="8 9">DSM 3984</strain>
    </source>
</reference>
<dbReference type="PANTHER" id="PTHR34296">
    <property type="entry name" value="TRANSCRIPTIONAL ACTIVATOR PROTEIN MED"/>
    <property type="match status" value="1"/>
</dbReference>
<evidence type="ECO:0000256" key="3">
    <source>
        <dbReference type="ARBA" id="ARBA00022475"/>
    </source>
</evidence>
<dbReference type="RefSeq" id="WP_209796022.1">
    <property type="nucleotide sequence ID" value="NZ_JAGGJZ010000002.1"/>
</dbReference>
<evidence type="ECO:0000256" key="6">
    <source>
        <dbReference type="ARBA" id="ARBA00023288"/>
    </source>
</evidence>
<evidence type="ECO:0000313" key="8">
    <source>
        <dbReference type="EMBL" id="MBP1889311.1"/>
    </source>
</evidence>
<feature type="domain" description="ABC transporter substrate-binding protein PnrA-like" evidence="7">
    <location>
        <begin position="47"/>
        <end position="347"/>
    </location>
</feature>
<keyword evidence="8" id="KW-0762">Sugar transport</keyword>
<keyword evidence="6" id="KW-0449">Lipoprotein</keyword>
<protein>
    <submittedName>
        <fullName evidence="8">Simple sugar transport system substrate-binding protein/basic membrane protein A</fullName>
    </submittedName>
</protein>
<name>A0ABS4EZ95_9CLOT</name>
<keyword evidence="8" id="KW-0813">Transport</keyword>
<organism evidence="8 9">
    <name type="scientific">Clostridium moniliforme</name>
    <dbReference type="NCBI Taxonomy" id="39489"/>
    <lineage>
        <taxon>Bacteria</taxon>
        <taxon>Bacillati</taxon>
        <taxon>Bacillota</taxon>
        <taxon>Clostridia</taxon>
        <taxon>Eubacteriales</taxon>
        <taxon>Clostridiaceae</taxon>
        <taxon>Clostridium</taxon>
    </lineage>
</organism>
<comment type="subcellular location">
    <subcellularLocation>
        <location evidence="1">Cell membrane</location>
        <topology evidence="1">Lipid-anchor</topology>
    </subcellularLocation>
</comment>
<evidence type="ECO:0000256" key="5">
    <source>
        <dbReference type="ARBA" id="ARBA00023136"/>
    </source>
</evidence>
<dbReference type="SUPFAM" id="SSF53822">
    <property type="entry name" value="Periplasmic binding protein-like I"/>
    <property type="match status" value="1"/>
</dbReference>
<evidence type="ECO:0000313" key="9">
    <source>
        <dbReference type="Proteomes" id="UP000783390"/>
    </source>
</evidence>